<dbReference type="PANTHER" id="PTHR41775">
    <property type="entry name" value="SECRETED PROTEIN-RELATED"/>
    <property type="match status" value="1"/>
</dbReference>
<proteinExistence type="predicted"/>
<name>A0A1Y0C4F5_9MYCO</name>
<keyword evidence="3" id="KW-0645">Protease</keyword>
<dbReference type="SUPFAM" id="SSF55486">
    <property type="entry name" value="Metalloproteases ('zincins'), catalytic domain"/>
    <property type="match status" value="1"/>
</dbReference>
<dbReference type="GO" id="GO:0008233">
    <property type="term" value="F:peptidase activity"/>
    <property type="evidence" value="ECO:0007669"/>
    <property type="project" value="UniProtKB-KW"/>
</dbReference>
<protein>
    <submittedName>
        <fullName evidence="3">Protease</fullName>
    </submittedName>
</protein>
<dbReference type="OrthoDB" id="275270at2"/>
<feature type="compositionally biased region" description="Basic and acidic residues" evidence="1">
    <location>
        <begin position="426"/>
        <end position="435"/>
    </location>
</feature>
<evidence type="ECO:0000259" key="2">
    <source>
        <dbReference type="Pfam" id="PF05547"/>
    </source>
</evidence>
<feature type="domain" description="Peptidase M6-like" evidence="2">
    <location>
        <begin position="136"/>
        <end position="334"/>
    </location>
</feature>
<dbReference type="KEGG" id="mdx:BTO20_16525"/>
<accession>A0A1Y0C4F5</accession>
<feature type="region of interest" description="Disordered" evidence="1">
    <location>
        <begin position="426"/>
        <end position="461"/>
    </location>
</feature>
<feature type="region of interest" description="Disordered" evidence="1">
    <location>
        <begin position="624"/>
        <end position="662"/>
    </location>
</feature>
<evidence type="ECO:0000256" key="1">
    <source>
        <dbReference type="SAM" id="MobiDB-lite"/>
    </source>
</evidence>
<keyword evidence="4" id="KW-1185">Reference proteome</keyword>
<keyword evidence="3" id="KW-0378">Hydrolase</keyword>
<feature type="compositionally biased region" description="Basic and acidic residues" evidence="1">
    <location>
        <begin position="652"/>
        <end position="662"/>
    </location>
</feature>
<dbReference type="Proteomes" id="UP000195331">
    <property type="component" value="Chromosome"/>
</dbReference>
<dbReference type="NCBIfam" id="TIGR03296">
    <property type="entry name" value="M6dom_TIGR03296"/>
    <property type="match status" value="1"/>
</dbReference>
<evidence type="ECO:0000313" key="3">
    <source>
        <dbReference type="EMBL" id="ART69965.1"/>
    </source>
</evidence>
<dbReference type="RefSeq" id="WP_087077454.1">
    <property type="nucleotide sequence ID" value="NZ_CP020809.1"/>
</dbReference>
<feature type="region of interest" description="Disordered" evidence="1">
    <location>
        <begin position="493"/>
        <end position="582"/>
    </location>
</feature>
<feature type="compositionally biased region" description="Gly residues" evidence="1">
    <location>
        <begin position="572"/>
        <end position="582"/>
    </location>
</feature>
<feature type="compositionally biased region" description="Basic and acidic residues" evidence="1">
    <location>
        <begin position="493"/>
        <end position="570"/>
    </location>
</feature>
<gene>
    <name evidence="3" type="ORF">BTO20_16525</name>
</gene>
<evidence type="ECO:0000313" key="4">
    <source>
        <dbReference type="Proteomes" id="UP000195331"/>
    </source>
</evidence>
<feature type="compositionally biased region" description="Polar residues" evidence="1">
    <location>
        <begin position="441"/>
        <end position="461"/>
    </location>
</feature>
<dbReference type="PANTHER" id="PTHR41775:SF1">
    <property type="entry name" value="PEPTIDASE M6-LIKE DOMAIN-CONTAINING PROTEIN"/>
    <property type="match status" value="1"/>
</dbReference>
<dbReference type="EMBL" id="CP020809">
    <property type="protein sequence ID" value="ART69965.1"/>
    <property type="molecule type" value="Genomic_DNA"/>
</dbReference>
<sequence>MTTKPFREPSEATHHRAVDAIATGDVRPNHNEHSVIARYSDFCAVGPSPELRDRWAAELQRVKKRGTRAETNALGLERKPRRLGFDDGVIIPPEEFPLGTPVSVISRAAADRAPLRGTVRVIVVLVQFSDKAMGNDANHFRDLFFSTGVLPHGSVKEYYNEVTNGLVSLSGDVVGPYQMPQTLAWYANNNYGIGKGGGAFRSPQLAHDAAVAADPDVNFGPYDNDGNGFVDAFIVVHAGQGAEVTGNAGDIWSHKSTLSTAYSTDNTKIYGYLTIPEDAKIGVCAHELGHLLFGFPDLYDTDYTSEGIGNWCLMAGGSWNGGGDVPAHPSAWCKANQGWASVTSITANGSVSIPDVKTSHNLLRLWKDGTAGPEYFLVENRQRTGFDADLPGDGLLAWHIDENQPGNTDENHYKVALLQADGNRDLELNHNRGDAGDPYPGSSNNTSLTAGSTPNTKSYAGQDTCVSITSISPSGPTMTATISVHCGKTLVKDLKDGPKDLKDGPKDVKDLRKDTKELAKDLKDGRKDLKDGPKDVKDLRKDIKESLKDSKDAAKEGKDLKEGAGDKPFDRPGGGDLGGGGFGAGADYYDADSGAGYDRIGELEARVAALEATVAAGAAQPFIGSDLRPDLIGGPAADQGNLTGRMASADPSAKREFDTAPC</sequence>
<organism evidence="3 4">
    <name type="scientific">Mycobacterium dioxanotrophicus</name>
    <dbReference type="NCBI Taxonomy" id="482462"/>
    <lineage>
        <taxon>Bacteria</taxon>
        <taxon>Bacillati</taxon>
        <taxon>Actinomycetota</taxon>
        <taxon>Actinomycetes</taxon>
        <taxon>Mycobacteriales</taxon>
        <taxon>Mycobacteriaceae</taxon>
        <taxon>Mycobacterium</taxon>
    </lineage>
</organism>
<dbReference type="AlphaFoldDB" id="A0A1Y0C4F5"/>
<dbReference type="GO" id="GO:0006508">
    <property type="term" value="P:proteolysis"/>
    <property type="evidence" value="ECO:0007669"/>
    <property type="project" value="UniProtKB-KW"/>
</dbReference>
<reference evidence="3 4" key="1">
    <citation type="submission" date="2017-04" db="EMBL/GenBank/DDBJ databases">
        <title>Whole Genome Sequence of 1,4-Dioxane Degrading Bacterium Mycobacterium dioxanotrophicus PH-06.</title>
        <authorList>
            <person name="He Y."/>
        </authorList>
    </citation>
    <scope>NUCLEOTIDE SEQUENCE [LARGE SCALE GENOMIC DNA]</scope>
    <source>
        <strain evidence="3 4">PH-06</strain>
    </source>
</reference>
<dbReference type="Pfam" id="PF05547">
    <property type="entry name" value="Peptidase_M6"/>
    <property type="match status" value="1"/>
</dbReference>
<dbReference type="InterPro" id="IPR008757">
    <property type="entry name" value="Peptidase_M6-like_domain"/>
</dbReference>